<name>A0A5C4Y3J8_9DEIO</name>
<evidence type="ECO:0000313" key="2">
    <source>
        <dbReference type="EMBL" id="TNM70070.1"/>
    </source>
</evidence>
<dbReference type="EMBL" id="VDMO01000015">
    <property type="protein sequence ID" value="TNM70070.1"/>
    <property type="molecule type" value="Genomic_DNA"/>
</dbReference>
<evidence type="ECO:0000313" key="3">
    <source>
        <dbReference type="Proteomes" id="UP000313988"/>
    </source>
</evidence>
<dbReference type="InterPro" id="IPR045676">
    <property type="entry name" value="DUF6194"/>
</dbReference>
<gene>
    <name evidence="2" type="ORF">FHR04_13825</name>
</gene>
<organism evidence="2 3">
    <name type="scientific">Deinococcus radiopugnans ATCC 19172</name>
    <dbReference type="NCBI Taxonomy" id="585398"/>
    <lineage>
        <taxon>Bacteria</taxon>
        <taxon>Thermotogati</taxon>
        <taxon>Deinococcota</taxon>
        <taxon>Deinococci</taxon>
        <taxon>Deinococcales</taxon>
        <taxon>Deinococcaceae</taxon>
        <taxon>Deinococcus</taxon>
    </lineage>
</organism>
<accession>A0A5C4Y3J8</accession>
<dbReference type="RefSeq" id="WP_139403947.1">
    <property type="nucleotide sequence ID" value="NZ_VDMO01000015.1"/>
</dbReference>
<proteinExistence type="predicted"/>
<sequence>MNLKKAKVMTSPDVAAIATYLTAPPYHAEVTEALSALFFFAPPDARQPADHRRPFATLVISDDHDAASDLNRPGVFRLNIGVGRSTFQQLFAGEQPQAFTALDTLMPHPVYAGAHWVCVLNPSTATFDRLGPLLDEAYQMAKARLARKQTLG</sequence>
<dbReference type="Proteomes" id="UP000313988">
    <property type="component" value="Unassembled WGS sequence"/>
</dbReference>
<protein>
    <recommendedName>
        <fullName evidence="1">DUF6194 domain-containing protein</fullName>
    </recommendedName>
</protein>
<dbReference type="OrthoDB" id="9783727at2"/>
<dbReference type="Pfam" id="PF19694">
    <property type="entry name" value="DUF6194"/>
    <property type="match status" value="1"/>
</dbReference>
<feature type="domain" description="DUF6194" evidence="1">
    <location>
        <begin position="16"/>
        <end position="149"/>
    </location>
</feature>
<reference evidence="2 3" key="1">
    <citation type="submission" date="2019-06" db="EMBL/GenBank/DDBJ databases">
        <title>Genome sequence of Deinococcus radiopugnans ATCC 19172.</title>
        <authorList>
            <person name="Maclea K.S."/>
            <person name="Maynard C.R."/>
        </authorList>
    </citation>
    <scope>NUCLEOTIDE SEQUENCE [LARGE SCALE GENOMIC DNA]</scope>
    <source>
        <strain evidence="2 3">ATCC 19172</strain>
    </source>
</reference>
<evidence type="ECO:0000259" key="1">
    <source>
        <dbReference type="Pfam" id="PF19694"/>
    </source>
</evidence>
<dbReference type="AlphaFoldDB" id="A0A5C4Y3J8"/>
<comment type="caution">
    <text evidence="2">The sequence shown here is derived from an EMBL/GenBank/DDBJ whole genome shotgun (WGS) entry which is preliminary data.</text>
</comment>